<dbReference type="EMBL" id="VDMD01000044">
    <property type="protein sequence ID" value="TRM57674.1"/>
    <property type="molecule type" value="Genomic_DNA"/>
</dbReference>
<protein>
    <submittedName>
        <fullName evidence="1">Uncharacterized protein</fullName>
    </submittedName>
</protein>
<comment type="caution">
    <text evidence="1">The sequence shown here is derived from an EMBL/GenBank/DDBJ whole genome shotgun (WGS) entry which is preliminary data.</text>
</comment>
<organism evidence="1 2">
    <name type="scientific">Schizophyllum amplum</name>
    <dbReference type="NCBI Taxonomy" id="97359"/>
    <lineage>
        <taxon>Eukaryota</taxon>
        <taxon>Fungi</taxon>
        <taxon>Dikarya</taxon>
        <taxon>Basidiomycota</taxon>
        <taxon>Agaricomycotina</taxon>
        <taxon>Agaricomycetes</taxon>
        <taxon>Agaricomycetidae</taxon>
        <taxon>Agaricales</taxon>
        <taxon>Schizophyllaceae</taxon>
        <taxon>Schizophyllum</taxon>
    </lineage>
</organism>
<accession>A0A550BYN7</accession>
<evidence type="ECO:0000313" key="2">
    <source>
        <dbReference type="Proteomes" id="UP000320762"/>
    </source>
</evidence>
<sequence>MQDCAPPAASRLPALLKGPITQEDYASPSISLIHELPEELLSEIFVVFVSLWPPEDRARVAISTVASVSPLWRMVAWSTPALWTCIDVSPHRGSHPWDMLLDAQIQASGQLPLQVHVRRCPIDWKILERLRPFTSRWQEAYLVGSCKTFTQIPDVYSAITPAGTRMPFAQIPLTFPSLTHATICLRSDFELYPQSNPLLFLDRAPALRSLCLEATFDLPEIQAWVSLLFPTIPYLANLTDLRIDGPVSYAEAFNNVLQQVSEPLQRLSLFAGKFRDIKMDLPRIQMPNLRAVDLNIHAHHILHYINAPAVESVALRNIPEGGRYPLQCLVEFLHAASPPLRTLEISNVACGAEFDDPMLPEYHRLLDGVRKLTVREGGSLLEDALLNDMLGTPDVAPLFPQLEELVLHIPRSPVYEETRRVALALIASRKTATVCGGLQVKALRHCDIVEV</sequence>
<keyword evidence="2" id="KW-1185">Reference proteome</keyword>
<evidence type="ECO:0000313" key="1">
    <source>
        <dbReference type="EMBL" id="TRM57674.1"/>
    </source>
</evidence>
<gene>
    <name evidence="1" type="ORF">BD626DRAFT_634662</name>
</gene>
<proteinExistence type="predicted"/>
<dbReference type="Gene3D" id="1.20.1280.50">
    <property type="match status" value="1"/>
</dbReference>
<dbReference type="OrthoDB" id="2269034at2759"/>
<reference evidence="1 2" key="1">
    <citation type="journal article" date="2019" name="New Phytol.">
        <title>Comparative genomics reveals unique wood-decay strategies and fruiting body development in the Schizophyllaceae.</title>
        <authorList>
            <person name="Almasi E."/>
            <person name="Sahu N."/>
            <person name="Krizsan K."/>
            <person name="Balint B."/>
            <person name="Kovacs G.M."/>
            <person name="Kiss B."/>
            <person name="Cseklye J."/>
            <person name="Drula E."/>
            <person name="Henrissat B."/>
            <person name="Nagy I."/>
            <person name="Chovatia M."/>
            <person name="Adam C."/>
            <person name="LaButti K."/>
            <person name="Lipzen A."/>
            <person name="Riley R."/>
            <person name="Grigoriev I.V."/>
            <person name="Nagy L.G."/>
        </authorList>
    </citation>
    <scope>NUCLEOTIDE SEQUENCE [LARGE SCALE GENOMIC DNA]</scope>
    <source>
        <strain evidence="1 2">NL-1724</strain>
    </source>
</reference>
<dbReference type="AlphaFoldDB" id="A0A550BYN7"/>
<name>A0A550BYN7_9AGAR</name>
<dbReference type="Proteomes" id="UP000320762">
    <property type="component" value="Unassembled WGS sequence"/>
</dbReference>